<evidence type="ECO:0000313" key="2">
    <source>
        <dbReference type="Proteomes" id="UP001222770"/>
    </source>
</evidence>
<evidence type="ECO:0000313" key="1">
    <source>
        <dbReference type="EMBL" id="MDF8333267.1"/>
    </source>
</evidence>
<keyword evidence="2" id="KW-1185">Reference proteome</keyword>
<name>A0ABT6CHI3_9SPHN</name>
<reference evidence="1 2" key="1">
    <citation type="submission" date="2023-03" db="EMBL/GenBank/DDBJ databases">
        <title>Novosphingobium cyanobacteriorum sp. nov., isolated from a eutrophic reservoir during the Microcystis bloom period.</title>
        <authorList>
            <person name="Kang M."/>
            <person name="Le V."/>
            <person name="Ko S.-R."/>
            <person name="Lee S.-A."/>
            <person name="Ahn C.-Y."/>
        </authorList>
    </citation>
    <scope>NUCLEOTIDE SEQUENCE [LARGE SCALE GENOMIC DNA]</scope>
    <source>
        <strain evidence="1 2">HBC54</strain>
    </source>
</reference>
<organism evidence="1 2">
    <name type="scientific">Novosphingobium cyanobacteriorum</name>
    <dbReference type="NCBI Taxonomy" id="3024215"/>
    <lineage>
        <taxon>Bacteria</taxon>
        <taxon>Pseudomonadati</taxon>
        <taxon>Pseudomonadota</taxon>
        <taxon>Alphaproteobacteria</taxon>
        <taxon>Sphingomonadales</taxon>
        <taxon>Sphingomonadaceae</taxon>
        <taxon>Novosphingobium</taxon>
    </lineage>
</organism>
<dbReference type="Proteomes" id="UP001222770">
    <property type="component" value="Unassembled WGS sequence"/>
</dbReference>
<comment type="caution">
    <text evidence="1">The sequence shown here is derived from an EMBL/GenBank/DDBJ whole genome shotgun (WGS) entry which is preliminary data.</text>
</comment>
<accession>A0ABT6CHI3</accession>
<dbReference type="RefSeq" id="WP_277276770.1">
    <property type="nucleotide sequence ID" value="NZ_JAROCY010000006.1"/>
</dbReference>
<gene>
    <name evidence="1" type="ORF">POM99_08655</name>
</gene>
<dbReference type="EMBL" id="JAROCY010000006">
    <property type="protein sequence ID" value="MDF8333267.1"/>
    <property type="molecule type" value="Genomic_DNA"/>
</dbReference>
<sequence length="127" mass="13577">MIPLPVFLMAVPVPDAEPVLAAVKACDRGEIRALIKDEPHRRTQFAAAIYAEQRAIAAERATLLAAPAPAQASPAGQATAATALAQLDARQKQLDDARAIERAWRDLFDEARADYLANCSGARKDAS</sequence>
<protein>
    <submittedName>
        <fullName evidence="1">Uncharacterized protein</fullName>
    </submittedName>
</protein>
<proteinExistence type="predicted"/>